<dbReference type="GO" id="GO:0043829">
    <property type="term" value="F:tRNA-specific adenosine-37 deaminase activity"/>
    <property type="evidence" value="ECO:0007669"/>
    <property type="project" value="TreeGrafter"/>
</dbReference>
<dbReference type="GO" id="GO:0002100">
    <property type="term" value="P:tRNA wobble adenosine to inosine editing"/>
    <property type="evidence" value="ECO:0007669"/>
    <property type="project" value="InterPro"/>
</dbReference>
<dbReference type="InParanoid" id="A0A2K1QMF4"/>
<reference evidence="2 3" key="1">
    <citation type="submission" date="2017-06" db="EMBL/GenBank/DDBJ databases">
        <title>Draft genome sequence of a variant of Elsinoe murrayae.</title>
        <authorList>
            <person name="Cheng Q."/>
        </authorList>
    </citation>
    <scope>NUCLEOTIDE SEQUENCE [LARGE SCALE GENOMIC DNA]</scope>
    <source>
        <strain evidence="2 3">CQ-2017a</strain>
    </source>
</reference>
<evidence type="ECO:0000313" key="3">
    <source>
        <dbReference type="Proteomes" id="UP000243797"/>
    </source>
</evidence>
<organism evidence="2 3">
    <name type="scientific">Sphaceloma murrayae</name>
    <dbReference type="NCBI Taxonomy" id="2082308"/>
    <lineage>
        <taxon>Eukaryota</taxon>
        <taxon>Fungi</taxon>
        <taxon>Dikarya</taxon>
        <taxon>Ascomycota</taxon>
        <taxon>Pezizomycotina</taxon>
        <taxon>Dothideomycetes</taxon>
        <taxon>Dothideomycetidae</taxon>
        <taxon>Myriangiales</taxon>
        <taxon>Elsinoaceae</taxon>
        <taxon>Sphaceloma</taxon>
    </lineage>
</organism>
<dbReference type="PROSITE" id="PS50141">
    <property type="entry name" value="A_DEAMIN_EDITASE"/>
    <property type="match status" value="1"/>
</dbReference>
<dbReference type="PANTHER" id="PTHR47803">
    <property type="entry name" value="TRNA-SPECIFIC ADENOSINE DEAMINASE 1"/>
    <property type="match status" value="1"/>
</dbReference>
<proteinExistence type="predicted"/>
<dbReference type="Pfam" id="PF02137">
    <property type="entry name" value="A_deamin"/>
    <property type="match status" value="1"/>
</dbReference>
<dbReference type="AlphaFoldDB" id="A0A2K1QMF4"/>
<dbReference type="InterPro" id="IPR042935">
    <property type="entry name" value="Tad1"/>
</dbReference>
<sequence>MAIVSSTSSVPDDGLLLVERTTAVSTGETVVHPFRIRPQIKLYMYCSECPCGDASMELVMSRQADATPWPSTGSAPSDDGTVQPMLGRGHFDQLGIVRRKPSRPDAPMTMSKSCSDKLAMKQVTSILCSLTSLLIAPDNAYLAALILPRDEYSETACRRAFGPSGRLAKSSSTPESGPAHYLRPFDVRTTDLRFPFGRDTSQSDETRYKPSNIAAVHFNGTTEVIVNGVLQGRKHTDLRCASALSRRRMWECAKSTAETLEMPDISKALASTTYKDLKGHGCLRTREAAKQRLIGESLQGWIRNDEDRAWSLSDG</sequence>
<dbReference type="FunCoup" id="A0A2K1QMF4">
    <property type="interactions" value="245"/>
</dbReference>
<evidence type="ECO:0000313" key="2">
    <source>
        <dbReference type="EMBL" id="PNS16337.1"/>
    </source>
</evidence>
<dbReference type="Proteomes" id="UP000243797">
    <property type="component" value="Unassembled WGS sequence"/>
</dbReference>
<dbReference type="STRING" id="2082308.A0A2K1QMF4"/>
<dbReference type="InterPro" id="IPR002466">
    <property type="entry name" value="A_deamin"/>
</dbReference>
<name>A0A2K1QMF4_9PEZI</name>
<feature type="domain" description="A to I editase" evidence="1">
    <location>
        <begin position="34"/>
        <end position="278"/>
    </location>
</feature>
<accession>A0A2K1QMF4</accession>
<comment type="caution">
    <text evidence="2">The sequence shown here is derived from an EMBL/GenBank/DDBJ whole genome shotgun (WGS) entry which is preliminary data.</text>
</comment>
<gene>
    <name evidence="2" type="ORF">CAC42_6444</name>
</gene>
<dbReference type="PANTHER" id="PTHR47803:SF1">
    <property type="entry name" value="TRNA-SPECIFIC ADENOSINE DEAMINASE 1"/>
    <property type="match status" value="1"/>
</dbReference>
<evidence type="ECO:0000259" key="1">
    <source>
        <dbReference type="PROSITE" id="PS50141"/>
    </source>
</evidence>
<dbReference type="SMART" id="SM00552">
    <property type="entry name" value="ADEAMc"/>
    <property type="match status" value="1"/>
</dbReference>
<keyword evidence="3" id="KW-1185">Reference proteome</keyword>
<dbReference type="EMBL" id="NKHZ01000058">
    <property type="protein sequence ID" value="PNS16337.1"/>
    <property type="molecule type" value="Genomic_DNA"/>
</dbReference>
<dbReference type="OrthoDB" id="10268011at2759"/>
<dbReference type="GO" id="GO:0003723">
    <property type="term" value="F:RNA binding"/>
    <property type="evidence" value="ECO:0007669"/>
    <property type="project" value="InterPro"/>
</dbReference>
<protein>
    <submittedName>
        <fullName evidence="2">Mitochondrial respiratory chain complexes assembly protein</fullName>
    </submittedName>
</protein>